<dbReference type="InterPro" id="IPR032675">
    <property type="entry name" value="LRR_dom_sf"/>
</dbReference>
<accession>A0A1D2VNG1</accession>
<dbReference type="SUPFAM" id="SSF52058">
    <property type="entry name" value="L domain-like"/>
    <property type="match status" value="1"/>
</dbReference>
<dbReference type="Pfam" id="PF13855">
    <property type="entry name" value="LRR_8"/>
    <property type="match status" value="1"/>
</dbReference>
<evidence type="ECO:0000256" key="3">
    <source>
        <dbReference type="SAM" id="MobiDB-lite"/>
    </source>
</evidence>
<dbReference type="SMART" id="SM00369">
    <property type="entry name" value="LRR_TYP"/>
    <property type="match status" value="3"/>
</dbReference>
<dbReference type="SMART" id="SM00365">
    <property type="entry name" value="LRR_SD22"/>
    <property type="match status" value="6"/>
</dbReference>
<dbReference type="Gene3D" id="3.80.10.10">
    <property type="entry name" value="Ribonuclease Inhibitor"/>
    <property type="match status" value="1"/>
</dbReference>
<dbReference type="InterPro" id="IPR003591">
    <property type="entry name" value="Leu-rich_rpt_typical-subtyp"/>
</dbReference>
<proteinExistence type="predicted"/>
<feature type="compositionally biased region" description="Basic and acidic residues" evidence="3">
    <location>
        <begin position="32"/>
        <end position="47"/>
    </location>
</feature>
<dbReference type="PROSITE" id="PS51450">
    <property type="entry name" value="LRR"/>
    <property type="match status" value="6"/>
</dbReference>
<reference evidence="5" key="1">
    <citation type="submission" date="2016-05" db="EMBL/GenBank/DDBJ databases">
        <title>Comparative genomics of biotechnologically important yeasts.</title>
        <authorList>
            <consortium name="DOE Joint Genome Institute"/>
            <person name="Riley R."/>
            <person name="Haridas S."/>
            <person name="Wolfe K.H."/>
            <person name="Lopes M.R."/>
            <person name="Hittinger C.T."/>
            <person name="Goker M."/>
            <person name="Salamov A."/>
            <person name="Wisecaver J."/>
            <person name="Long T.M."/>
            <person name="Aerts A.L."/>
            <person name="Barry K."/>
            <person name="Choi C."/>
            <person name="Clum A."/>
            <person name="Coughlan A.Y."/>
            <person name="Deshpande S."/>
            <person name="Douglass A.P."/>
            <person name="Hanson S.J."/>
            <person name="Klenk H.-P."/>
            <person name="Labutti K."/>
            <person name="Lapidus A."/>
            <person name="Lindquist E."/>
            <person name="Lipzen A."/>
            <person name="Meier-Kolthoff J.P."/>
            <person name="Ohm R.A."/>
            <person name="Otillar R.P."/>
            <person name="Pangilinan J."/>
            <person name="Peng Y."/>
            <person name="Rokas A."/>
            <person name="Rosa C.A."/>
            <person name="Scheuner C."/>
            <person name="Sibirny A.A."/>
            <person name="Slot J.C."/>
            <person name="Stielow J.B."/>
            <person name="Sun H."/>
            <person name="Kurtzman C.P."/>
            <person name="Blackwell M."/>
            <person name="Grigoriev I.V."/>
            <person name="Jeffries T.W."/>
        </authorList>
    </citation>
    <scope>NUCLEOTIDE SEQUENCE [LARGE SCALE GENOMIC DNA]</scope>
    <source>
        <strain evidence="5">DSM 1968</strain>
    </source>
</reference>
<dbReference type="EMBL" id="KV454476">
    <property type="protein sequence ID" value="ODV63143.1"/>
    <property type="molecule type" value="Genomic_DNA"/>
</dbReference>
<keyword evidence="2" id="KW-0677">Repeat</keyword>
<dbReference type="InterPro" id="IPR001611">
    <property type="entry name" value="Leu-rich_rpt"/>
</dbReference>
<dbReference type="Proteomes" id="UP000095038">
    <property type="component" value="Unassembled WGS sequence"/>
</dbReference>
<keyword evidence="5" id="KW-1185">Reference proteome</keyword>
<dbReference type="InterPro" id="IPR050836">
    <property type="entry name" value="SDS22/Internalin_LRR"/>
</dbReference>
<organism evidence="4 5">
    <name type="scientific">Ascoidea rubescens DSM 1968</name>
    <dbReference type="NCBI Taxonomy" id="1344418"/>
    <lineage>
        <taxon>Eukaryota</taxon>
        <taxon>Fungi</taxon>
        <taxon>Dikarya</taxon>
        <taxon>Ascomycota</taxon>
        <taxon>Saccharomycotina</taxon>
        <taxon>Saccharomycetes</taxon>
        <taxon>Ascoideaceae</taxon>
        <taxon>Ascoidea</taxon>
    </lineage>
</organism>
<evidence type="ECO:0000313" key="5">
    <source>
        <dbReference type="Proteomes" id="UP000095038"/>
    </source>
</evidence>
<dbReference type="PANTHER" id="PTHR46652">
    <property type="entry name" value="LEUCINE-RICH REPEAT AND IQ DOMAIN-CONTAINING PROTEIN 1-RELATED"/>
    <property type="match status" value="1"/>
</dbReference>
<keyword evidence="1" id="KW-0433">Leucine-rich repeat</keyword>
<evidence type="ECO:0000256" key="2">
    <source>
        <dbReference type="ARBA" id="ARBA00022737"/>
    </source>
</evidence>
<dbReference type="OrthoDB" id="4019115at2759"/>
<evidence type="ECO:0000256" key="1">
    <source>
        <dbReference type="ARBA" id="ARBA00022614"/>
    </source>
</evidence>
<feature type="region of interest" description="Disordered" evidence="3">
    <location>
        <begin position="29"/>
        <end position="53"/>
    </location>
</feature>
<dbReference type="STRING" id="1344418.A0A1D2VNG1"/>
<dbReference type="InParanoid" id="A0A1D2VNG1"/>
<name>A0A1D2VNG1_9ASCO</name>
<evidence type="ECO:0000313" key="4">
    <source>
        <dbReference type="EMBL" id="ODV63143.1"/>
    </source>
</evidence>
<protein>
    <submittedName>
        <fullName evidence="4">L domain-like protein</fullName>
    </submittedName>
</protein>
<dbReference type="PANTHER" id="PTHR46652:SF3">
    <property type="entry name" value="LEUCINE-RICH REPEAT-CONTAINING PROTEIN 9"/>
    <property type="match status" value="1"/>
</dbReference>
<gene>
    <name evidence="4" type="ORF">ASCRUDRAFT_6711</name>
</gene>
<sequence>MSRLSDCSIDEGRNHKIRKLISNYQNHTSHNLTKDSNHDDSDDDVKGDGNLIEPNTPKKKKTFITDLPFYFIKKILSCLGFDKLLLFTLHDNKFIRDFSLKIVFLSVVLVKIDKTKNDASTNSKKCFRPNQKQVNLENLWIDISHISLFTSQLAYTRCLIINLQIKHALIYFPNLKSILSLGLNLKKIVIKIRDLSDKSLAENISDLFNDLALYNSTSLDSIEFSLQKNKDFQAPSTFISSSYFSNLVNLKDLNLSSNNVFKFNVISNLLRLKRLDLSNSNLTKTQNINNLINLEELNLSSNKIEKIDMMPYLISLKVLNLSYNNIKKIENLWDLFNLEVLNLSWNSIEKIENLSNLTHLTHLNLSVNHINKMENVSALVSLVEIDLSLNNIQEIEDSSILDKIKLINSENNIALYINQMQDLLR</sequence>
<dbReference type="AlphaFoldDB" id="A0A1D2VNG1"/>
<dbReference type="GeneID" id="30965010"/>
<dbReference type="RefSeq" id="XP_020049450.1">
    <property type="nucleotide sequence ID" value="XM_020191374.1"/>
</dbReference>